<accession>A0A0L0C080</accession>
<dbReference type="EMBL" id="JRES01001088">
    <property type="protein sequence ID" value="KNC25646.1"/>
    <property type="molecule type" value="Genomic_DNA"/>
</dbReference>
<dbReference type="Proteomes" id="UP000037069">
    <property type="component" value="Unassembled WGS sequence"/>
</dbReference>
<organism evidence="1 2">
    <name type="scientific">Lucilia cuprina</name>
    <name type="common">Green bottle fly</name>
    <name type="synonym">Australian sheep blowfly</name>
    <dbReference type="NCBI Taxonomy" id="7375"/>
    <lineage>
        <taxon>Eukaryota</taxon>
        <taxon>Metazoa</taxon>
        <taxon>Ecdysozoa</taxon>
        <taxon>Arthropoda</taxon>
        <taxon>Hexapoda</taxon>
        <taxon>Insecta</taxon>
        <taxon>Pterygota</taxon>
        <taxon>Neoptera</taxon>
        <taxon>Endopterygota</taxon>
        <taxon>Diptera</taxon>
        <taxon>Brachycera</taxon>
        <taxon>Muscomorpha</taxon>
        <taxon>Oestroidea</taxon>
        <taxon>Calliphoridae</taxon>
        <taxon>Luciliinae</taxon>
        <taxon>Lucilia</taxon>
    </lineage>
</organism>
<dbReference type="AlphaFoldDB" id="A0A0L0C080"/>
<gene>
    <name evidence="1" type="ORF">FF38_04931</name>
</gene>
<comment type="caution">
    <text evidence="1">The sequence shown here is derived from an EMBL/GenBank/DDBJ whole genome shotgun (WGS) entry which is preliminary data.</text>
</comment>
<reference evidence="1 2" key="1">
    <citation type="journal article" date="2015" name="Nat. Commun.">
        <title>Lucilia cuprina genome unlocks parasitic fly biology to underpin future interventions.</title>
        <authorList>
            <person name="Anstead C.A."/>
            <person name="Korhonen P.K."/>
            <person name="Young N.D."/>
            <person name="Hall R.S."/>
            <person name="Jex A.R."/>
            <person name="Murali S.C."/>
            <person name="Hughes D.S."/>
            <person name="Lee S.F."/>
            <person name="Perry T."/>
            <person name="Stroehlein A.J."/>
            <person name="Ansell B.R."/>
            <person name="Breugelmans B."/>
            <person name="Hofmann A."/>
            <person name="Qu J."/>
            <person name="Dugan S."/>
            <person name="Lee S.L."/>
            <person name="Chao H."/>
            <person name="Dinh H."/>
            <person name="Han Y."/>
            <person name="Doddapaneni H.V."/>
            <person name="Worley K.C."/>
            <person name="Muzny D.M."/>
            <person name="Ioannidis P."/>
            <person name="Waterhouse R.M."/>
            <person name="Zdobnov E.M."/>
            <person name="James P.J."/>
            <person name="Bagnall N.H."/>
            <person name="Kotze A.C."/>
            <person name="Gibbs R.A."/>
            <person name="Richards S."/>
            <person name="Batterham P."/>
            <person name="Gasser R.B."/>
        </authorList>
    </citation>
    <scope>NUCLEOTIDE SEQUENCE [LARGE SCALE GENOMIC DNA]</scope>
    <source>
        <strain evidence="1 2">LS</strain>
        <tissue evidence="1">Full body</tissue>
    </source>
</reference>
<evidence type="ECO:0000313" key="2">
    <source>
        <dbReference type="Proteomes" id="UP000037069"/>
    </source>
</evidence>
<sequence length="176" mass="20228">MLLGLEKPFSLKQQHSRKTTCTSCTSIFVLSECIQERVFFLQAKVGLLYSKVSYFQVDRESGYIEKPFDVNASLQNLYFTESGIQLPYMCPREHVTLVKSPPWCYCNPELASCPQDLSWLVNWFRFLRDLRSGCSLIPIPNGMDNSLFKQACVQSSICMIPEPYLNDLPFSELDVE</sequence>
<evidence type="ECO:0000313" key="1">
    <source>
        <dbReference type="EMBL" id="KNC25646.1"/>
    </source>
</evidence>
<proteinExistence type="predicted"/>
<keyword evidence="2" id="KW-1185">Reference proteome</keyword>
<name>A0A0L0C080_LUCCU</name>
<protein>
    <submittedName>
        <fullName evidence="1">Uncharacterized protein</fullName>
    </submittedName>
</protein>